<protein>
    <submittedName>
        <fullName evidence="2">Cytochrome c, class I</fullName>
    </submittedName>
</protein>
<evidence type="ECO:0000256" key="1">
    <source>
        <dbReference type="SAM" id="MobiDB-lite"/>
    </source>
</evidence>
<feature type="region of interest" description="Disordered" evidence="1">
    <location>
        <begin position="1"/>
        <end position="23"/>
    </location>
</feature>
<accession>A0AAV4LS54</accession>
<dbReference type="Proteomes" id="UP001497744">
    <property type="component" value="Unassembled WGS sequence"/>
</dbReference>
<comment type="caution">
    <text evidence="2">The sequence shown here is derived from an EMBL/GenBank/DDBJ whole genome shotgun (WGS) entry which is preliminary data.</text>
</comment>
<keyword evidence="3" id="KW-1185">Reference proteome</keyword>
<dbReference type="AlphaFoldDB" id="A0AAV4LS54"/>
<gene>
    <name evidence="2" type="ORF">BcabD6B2_20500</name>
</gene>
<sequence length="110" mass="11479">MVVSFFDDNEASAGDNIPSGDASTSSVAPAVGECDFCCFGFNSLKRGGATGGSALPADWLVSQYKGFGNASRSADALRAASRTIGRLRIEEYGVMKLRVCLLMSVSALET</sequence>
<reference evidence="2 3" key="1">
    <citation type="submission" date="2021-06" db="EMBL/GenBank/DDBJ databases">
        <title>Genome sequence of Babesia caballi.</title>
        <authorList>
            <person name="Yamagishi J."/>
            <person name="Kidaka T."/>
            <person name="Ochi A."/>
        </authorList>
    </citation>
    <scope>NUCLEOTIDE SEQUENCE [LARGE SCALE GENOMIC DNA]</scope>
    <source>
        <strain evidence="2">USDA-D6B2</strain>
    </source>
</reference>
<evidence type="ECO:0000313" key="2">
    <source>
        <dbReference type="EMBL" id="GIX62615.1"/>
    </source>
</evidence>
<name>A0AAV4LS54_BABCB</name>
<evidence type="ECO:0000313" key="3">
    <source>
        <dbReference type="Proteomes" id="UP001497744"/>
    </source>
</evidence>
<organism evidence="2 3">
    <name type="scientific">Babesia caballi</name>
    <dbReference type="NCBI Taxonomy" id="5871"/>
    <lineage>
        <taxon>Eukaryota</taxon>
        <taxon>Sar</taxon>
        <taxon>Alveolata</taxon>
        <taxon>Apicomplexa</taxon>
        <taxon>Aconoidasida</taxon>
        <taxon>Piroplasmida</taxon>
        <taxon>Babesiidae</taxon>
        <taxon>Babesia</taxon>
    </lineage>
</organism>
<dbReference type="RefSeq" id="XP_067714684.1">
    <property type="nucleotide sequence ID" value="XM_067858583.1"/>
</dbReference>
<proteinExistence type="predicted"/>
<dbReference type="EMBL" id="BPLF01000002">
    <property type="protein sequence ID" value="GIX62615.1"/>
    <property type="molecule type" value="Genomic_DNA"/>
</dbReference>
<dbReference type="GeneID" id="94194096"/>